<dbReference type="InterPro" id="IPR003594">
    <property type="entry name" value="HATPase_dom"/>
</dbReference>
<dbReference type="PANTHER" id="PTHR35526">
    <property type="entry name" value="ANTI-SIGMA-F FACTOR RSBW-RELATED"/>
    <property type="match status" value="1"/>
</dbReference>
<evidence type="ECO:0000313" key="3">
    <source>
        <dbReference type="EMBL" id="MDF2255648.1"/>
    </source>
</evidence>
<protein>
    <submittedName>
        <fullName evidence="3">ATP-binding protein</fullName>
    </submittedName>
</protein>
<keyword evidence="1" id="KW-0723">Serine/threonine-protein kinase</keyword>
<dbReference type="RefSeq" id="WP_275810538.1">
    <property type="nucleotide sequence ID" value="NZ_BAAANM010000017.1"/>
</dbReference>
<dbReference type="SUPFAM" id="SSF55874">
    <property type="entry name" value="ATPase domain of HSP90 chaperone/DNA topoisomerase II/histidine kinase"/>
    <property type="match status" value="1"/>
</dbReference>
<comment type="caution">
    <text evidence="3">The sequence shown here is derived from an EMBL/GenBank/DDBJ whole genome shotgun (WGS) entry which is preliminary data.</text>
</comment>
<keyword evidence="1" id="KW-0418">Kinase</keyword>
<dbReference type="CDD" id="cd16936">
    <property type="entry name" value="HATPase_RsbW-like"/>
    <property type="match status" value="1"/>
</dbReference>
<keyword evidence="4" id="KW-1185">Reference proteome</keyword>
<evidence type="ECO:0000259" key="2">
    <source>
        <dbReference type="Pfam" id="PF13581"/>
    </source>
</evidence>
<evidence type="ECO:0000256" key="1">
    <source>
        <dbReference type="ARBA" id="ARBA00022527"/>
    </source>
</evidence>
<dbReference type="PANTHER" id="PTHR35526:SF3">
    <property type="entry name" value="ANTI-SIGMA-F FACTOR RSBW"/>
    <property type="match status" value="1"/>
</dbReference>
<sequence>MLPTTTCGIEIELTTQEIEEWPKARETLAWLGQWPTGDPLVFSTPPLDRAVPVCRRLALLWLDAARILDEDTRYTVQLVLSELTTNAIRHSESSRVICRLWTSGDVLFVEVRDQGGRWSTPQVNPAGDARDHGRGLTLVASLARGWGRRFGADGSCAVWAAVPVPHDGRQEFRCRR</sequence>
<evidence type="ECO:0000313" key="4">
    <source>
        <dbReference type="Proteomes" id="UP001220022"/>
    </source>
</evidence>
<name>A0ABT5YVY4_9ACTN</name>
<dbReference type="Pfam" id="PF13581">
    <property type="entry name" value="HATPase_c_2"/>
    <property type="match status" value="1"/>
</dbReference>
<dbReference type="InterPro" id="IPR036890">
    <property type="entry name" value="HATPase_C_sf"/>
</dbReference>
<dbReference type="GO" id="GO:0005524">
    <property type="term" value="F:ATP binding"/>
    <property type="evidence" value="ECO:0007669"/>
    <property type="project" value="UniProtKB-KW"/>
</dbReference>
<keyword evidence="1" id="KW-0808">Transferase</keyword>
<organism evidence="3 4">
    <name type="scientific">Streptantibioticus ferralitis</name>
    <dbReference type="NCBI Taxonomy" id="236510"/>
    <lineage>
        <taxon>Bacteria</taxon>
        <taxon>Bacillati</taxon>
        <taxon>Actinomycetota</taxon>
        <taxon>Actinomycetes</taxon>
        <taxon>Kitasatosporales</taxon>
        <taxon>Streptomycetaceae</taxon>
        <taxon>Streptantibioticus</taxon>
    </lineage>
</organism>
<dbReference type="Gene3D" id="3.30.565.10">
    <property type="entry name" value="Histidine kinase-like ATPase, C-terminal domain"/>
    <property type="match status" value="1"/>
</dbReference>
<reference evidence="3 4" key="1">
    <citation type="submission" date="2023-03" db="EMBL/GenBank/DDBJ databases">
        <title>Draft genome sequence of type strain Streptomyces ferralitis JCM 14344.</title>
        <authorList>
            <person name="Klaysubun C."/>
            <person name="Duangmal K."/>
        </authorList>
    </citation>
    <scope>NUCLEOTIDE SEQUENCE [LARGE SCALE GENOMIC DNA]</scope>
    <source>
        <strain evidence="3 4">JCM 14344</strain>
    </source>
</reference>
<proteinExistence type="predicted"/>
<gene>
    <name evidence="3" type="ORF">P2L57_07915</name>
</gene>
<dbReference type="Proteomes" id="UP001220022">
    <property type="component" value="Unassembled WGS sequence"/>
</dbReference>
<dbReference type="InterPro" id="IPR050267">
    <property type="entry name" value="Anti-sigma-factor_SerPK"/>
</dbReference>
<feature type="domain" description="Histidine kinase/HSP90-like ATPase" evidence="2">
    <location>
        <begin position="48"/>
        <end position="144"/>
    </location>
</feature>
<keyword evidence="3" id="KW-0547">Nucleotide-binding</keyword>
<dbReference type="EMBL" id="JARHTQ010000004">
    <property type="protein sequence ID" value="MDF2255648.1"/>
    <property type="molecule type" value="Genomic_DNA"/>
</dbReference>
<accession>A0ABT5YVY4</accession>
<keyword evidence="3" id="KW-0067">ATP-binding</keyword>